<dbReference type="InterPro" id="IPR027469">
    <property type="entry name" value="Cation_efflux_TMD_sf"/>
</dbReference>
<feature type="transmembrane region" description="Helical" evidence="15">
    <location>
        <begin position="84"/>
        <end position="106"/>
    </location>
</feature>
<dbReference type="GO" id="GO:0005886">
    <property type="term" value="C:plasma membrane"/>
    <property type="evidence" value="ECO:0007669"/>
    <property type="project" value="UniProtKB-SubCell"/>
</dbReference>
<keyword evidence="5" id="KW-0410">Iron transport</keyword>
<evidence type="ECO:0000256" key="14">
    <source>
        <dbReference type="ARBA" id="ARBA00072262"/>
    </source>
</evidence>
<dbReference type="InterPro" id="IPR050291">
    <property type="entry name" value="CDF_Transporter"/>
</dbReference>
<dbReference type="NCBIfam" id="TIGR01297">
    <property type="entry name" value="CDF"/>
    <property type="match status" value="1"/>
</dbReference>
<dbReference type="GO" id="GO:0015093">
    <property type="term" value="F:ferrous iron transmembrane transporter activity"/>
    <property type="evidence" value="ECO:0007669"/>
    <property type="project" value="TreeGrafter"/>
</dbReference>
<feature type="transmembrane region" description="Helical" evidence="15">
    <location>
        <begin position="162"/>
        <end position="179"/>
    </location>
</feature>
<dbReference type="GO" id="GO:0015086">
    <property type="term" value="F:cadmium ion transmembrane transporter activity"/>
    <property type="evidence" value="ECO:0007669"/>
    <property type="project" value="TreeGrafter"/>
</dbReference>
<keyword evidence="6 15" id="KW-0812">Transmembrane</keyword>
<feature type="transmembrane region" description="Helical" evidence="15">
    <location>
        <begin position="118"/>
        <end position="138"/>
    </location>
</feature>
<comment type="catalytic activity">
    <reaction evidence="12">
        <text>Cd(2+)(in) + H(+)(out) = Cd(2+)(out) + H(+)(in)</text>
        <dbReference type="Rhea" id="RHEA:28739"/>
        <dbReference type="ChEBI" id="CHEBI:15378"/>
        <dbReference type="ChEBI" id="CHEBI:48775"/>
    </reaction>
</comment>
<dbReference type="GO" id="GO:0006882">
    <property type="term" value="P:intracellular zinc ion homeostasis"/>
    <property type="evidence" value="ECO:0007669"/>
    <property type="project" value="TreeGrafter"/>
</dbReference>
<dbReference type="PANTHER" id="PTHR43840:SF41">
    <property type="entry name" value="CATION-EFFLUX PUMP FIEF"/>
    <property type="match status" value="1"/>
</dbReference>
<keyword evidence="7" id="KW-0406">Ion transport</keyword>
<keyword evidence="19" id="KW-1185">Reference proteome</keyword>
<protein>
    <recommendedName>
        <fullName evidence="14">Cation-efflux pump FieF</fullName>
    </recommendedName>
</protein>
<dbReference type="Gene3D" id="1.20.1510.10">
    <property type="entry name" value="Cation efflux protein transmembrane domain"/>
    <property type="match status" value="1"/>
</dbReference>
<dbReference type="AlphaFoldDB" id="A0A7X0ESE4"/>
<keyword evidence="7" id="KW-0864">Zinc transport</keyword>
<evidence type="ECO:0000313" key="18">
    <source>
        <dbReference type="EMBL" id="MBB6342452.1"/>
    </source>
</evidence>
<sequence>MSASTPYKHASLLKLATRASLLVAITLVVAKAIAWWLSGSVSLLAGLTDSLLDSAASFLNLLAVHYALKPADDDHRYGHGKAEALAGLAQAMFIGVSAVLVGAQAVERLQNPQPIGSAELGIAVMLLSLALTAGLLVLQRHVIQVTGSTAIRADSLHYRSDLLLNGSILLALILAGIGFSQLDALFGLAIAAYILWSAVGIARESVAVLMDQELPLEVSERMHELVCAVDGVIGAHDLRTRISGSHWYVQLHLELPADLPLVEAHRLCEAAEAAIHVEFPRAEVLVHPDPVEAKAD</sequence>
<gene>
    <name evidence="18" type="ORF">HNP49_002634</name>
</gene>
<dbReference type="EMBL" id="JACHLL010000004">
    <property type="protein sequence ID" value="MBB6342452.1"/>
    <property type="molecule type" value="Genomic_DNA"/>
</dbReference>
<evidence type="ECO:0000256" key="3">
    <source>
        <dbReference type="ARBA" id="ARBA00022448"/>
    </source>
</evidence>
<proteinExistence type="inferred from homology"/>
<comment type="subunit">
    <text evidence="13">Homodimer. The subunits are held together in a parallel orientation through zinc binding at the interface of the cytoplasmic domains.</text>
</comment>
<dbReference type="SUPFAM" id="SSF160240">
    <property type="entry name" value="Cation efflux protein cytoplasmic domain-like"/>
    <property type="match status" value="1"/>
</dbReference>
<evidence type="ECO:0000256" key="6">
    <source>
        <dbReference type="ARBA" id="ARBA00022692"/>
    </source>
</evidence>
<accession>A0A7X0ESE4</accession>
<comment type="similarity">
    <text evidence="2">Belongs to the cation diffusion facilitator (CDF) transporter (TC 2.A.4) family. FieF subfamily.</text>
</comment>
<dbReference type="Pfam" id="PF16916">
    <property type="entry name" value="ZT_dimer"/>
    <property type="match status" value="1"/>
</dbReference>
<feature type="domain" description="Cation efflux protein cytoplasmic" evidence="17">
    <location>
        <begin position="216"/>
        <end position="290"/>
    </location>
</feature>
<dbReference type="SUPFAM" id="SSF161111">
    <property type="entry name" value="Cation efflux protein transmembrane domain-like"/>
    <property type="match status" value="1"/>
</dbReference>
<keyword evidence="3" id="KW-0813">Transport</keyword>
<keyword evidence="4" id="KW-1003">Cell membrane</keyword>
<dbReference type="PANTHER" id="PTHR43840">
    <property type="entry name" value="MITOCHONDRIAL METAL TRANSPORTER 1-RELATED"/>
    <property type="match status" value="1"/>
</dbReference>
<dbReference type="InterPro" id="IPR027470">
    <property type="entry name" value="Cation_efflux_CTD"/>
</dbReference>
<comment type="caution">
    <text evidence="18">The sequence shown here is derived from an EMBL/GenBank/DDBJ whole genome shotgun (WGS) entry which is preliminary data.</text>
</comment>
<keyword evidence="7" id="KW-0862">Zinc</keyword>
<evidence type="ECO:0000256" key="2">
    <source>
        <dbReference type="ARBA" id="ARBA00010212"/>
    </source>
</evidence>
<dbReference type="InterPro" id="IPR036837">
    <property type="entry name" value="Cation_efflux_CTD_sf"/>
</dbReference>
<organism evidence="18 19">
    <name type="scientific">Pseudomonas fluvialis</name>
    <dbReference type="NCBI Taxonomy" id="1793966"/>
    <lineage>
        <taxon>Bacteria</taxon>
        <taxon>Pseudomonadati</taxon>
        <taxon>Pseudomonadota</taxon>
        <taxon>Gammaproteobacteria</taxon>
        <taxon>Pseudomonadales</taxon>
        <taxon>Pseudomonadaceae</taxon>
        <taxon>Pseudomonas</taxon>
    </lineage>
</organism>
<dbReference type="FunFam" id="3.30.70.1350:FF:000002">
    <property type="entry name" value="Ferrous-iron efflux pump FieF"/>
    <property type="match status" value="1"/>
</dbReference>
<feature type="transmembrane region" description="Helical" evidence="15">
    <location>
        <begin position="185"/>
        <end position="202"/>
    </location>
</feature>
<evidence type="ECO:0000256" key="13">
    <source>
        <dbReference type="ARBA" id="ARBA00062926"/>
    </source>
</evidence>
<reference evidence="18 19" key="1">
    <citation type="submission" date="2020-08" db="EMBL/GenBank/DDBJ databases">
        <title>Functional genomics of gut bacteria from endangered species of beetles.</title>
        <authorList>
            <person name="Carlos-Shanley C."/>
        </authorList>
    </citation>
    <scope>NUCLEOTIDE SEQUENCE [LARGE SCALE GENOMIC DNA]</scope>
    <source>
        <strain evidence="18 19">S00202</strain>
    </source>
</reference>
<feature type="transmembrane region" description="Helical" evidence="15">
    <location>
        <begin position="12"/>
        <end position="37"/>
    </location>
</feature>
<dbReference type="FunFam" id="1.20.1510.10:FF:000001">
    <property type="entry name" value="Ferrous-iron efflux pump FieF"/>
    <property type="match status" value="1"/>
</dbReference>
<comment type="subcellular location">
    <subcellularLocation>
        <location evidence="1">Cell membrane</location>
        <topology evidence="1">Multi-pass membrane protein</topology>
    </subcellularLocation>
</comment>
<name>A0A7X0ESE4_9PSED</name>
<evidence type="ECO:0000256" key="12">
    <source>
        <dbReference type="ARBA" id="ARBA00050984"/>
    </source>
</evidence>
<keyword evidence="8 15" id="KW-1133">Transmembrane helix</keyword>
<comment type="catalytic activity">
    <reaction evidence="10">
        <text>Fe(2+)(in) + H(+)(out) = Fe(2+)(out) + H(+)(in)</text>
        <dbReference type="Rhea" id="RHEA:29439"/>
        <dbReference type="ChEBI" id="CHEBI:15378"/>
        <dbReference type="ChEBI" id="CHEBI:29033"/>
    </reaction>
</comment>
<evidence type="ECO:0000259" key="17">
    <source>
        <dbReference type="Pfam" id="PF16916"/>
    </source>
</evidence>
<comment type="catalytic activity">
    <reaction evidence="11">
        <text>Zn(2+)(in) + H(+)(out) = Zn(2+)(out) + H(+)(in)</text>
        <dbReference type="Rhea" id="RHEA:28839"/>
        <dbReference type="ChEBI" id="CHEBI:15378"/>
        <dbReference type="ChEBI" id="CHEBI:29105"/>
    </reaction>
</comment>
<dbReference type="Proteomes" id="UP000557193">
    <property type="component" value="Unassembled WGS sequence"/>
</dbReference>
<dbReference type="GO" id="GO:0015341">
    <property type="term" value="F:zinc efflux antiporter activity"/>
    <property type="evidence" value="ECO:0007669"/>
    <property type="project" value="TreeGrafter"/>
</dbReference>
<evidence type="ECO:0000256" key="4">
    <source>
        <dbReference type="ARBA" id="ARBA00022475"/>
    </source>
</evidence>
<evidence type="ECO:0000256" key="9">
    <source>
        <dbReference type="ARBA" id="ARBA00023136"/>
    </source>
</evidence>
<evidence type="ECO:0000256" key="5">
    <source>
        <dbReference type="ARBA" id="ARBA00022496"/>
    </source>
</evidence>
<evidence type="ECO:0000256" key="15">
    <source>
        <dbReference type="SAM" id="Phobius"/>
    </source>
</evidence>
<evidence type="ECO:0000313" key="19">
    <source>
        <dbReference type="Proteomes" id="UP000557193"/>
    </source>
</evidence>
<dbReference type="Gene3D" id="3.30.70.1350">
    <property type="entry name" value="Cation efflux protein, cytoplasmic domain"/>
    <property type="match status" value="1"/>
</dbReference>
<dbReference type="InterPro" id="IPR058533">
    <property type="entry name" value="Cation_efflux_TM"/>
</dbReference>
<evidence type="ECO:0000256" key="8">
    <source>
        <dbReference type="ARBA" id="ARBA00022989"/>
    </source>
</evidence>
<feature type="domain" description="Cation efflux protein transmembrane" evidence="16">
    <location>
        <begin position="19"/>
        <end position="210"/>
    </location>
</feature>
<evidence type="ECO:0000259" key="16">
    <source>
        <dbReference type="Pfam" id="PF01545"/>
    </source>
</evidence>
<evidence type="ECO:0000256" key="1">
    <source>
        <dbReference type="ARBA" id="ARBA00004651"/>
    </source>
</evidence>
<evidence type="ECO:0000256" key="10">
    <source>
        <dbReference type="ARBA" id="ARBA00035584"/>
    </source>
</evidence>
<keyword evidence="9 15" id="KW-0472">Membrane</keyword>
<dbReference type="Pfam" id="PF01545">
    <property type="entry name" value="Cation_efflux"/>
    <property type="match status" value="1"/>
</dbReference>
<evidence type="ECO:0000256" key="11">
    <source>
        <dbReference type="ARBA" id="ARBA00047695"/>
    </source>
</evidence>
<dbReference type="RefSeq" id="WP_184683946.1">
    <property type="nucleotide sequence ID" value="NZ_JACHLL010000004.1"/>
</dbReference>
<dbReference type="InterPro" id="IPR002524">
    <property type="entry name" value="Cation_efflux"/>
</dbReference>
<keyword evidence="5" id="KW-0408">Iron</keyword>
<evidence type="ECO:0000256" key="7">
    <source>
        <dbReference type="ARBA" id="ARBA00022906"/>
    </source>
</evidence>